<dbReference type="AlphaFoldDB" id="A0A8K1FZ94"/>
<keyword evidence="3" id="KW-1185">Reference proteome</keyword>
<reference evidence="2" key="1">
    <citation type="submission" date="2019-04" db="EMBL/GenBank/DDBJ databases">
        <title>Genome assembly of Zosterops borbonicus 15179.</title>
        <authorList>
            <person name="Leroy T."/>
            <person name="Anselmetti Y."/>
            <person name="Tilak M.-K."/>
            <person name="Nabholz B."/>
        </authorList>
    </citation>
    <scope>NUCLEOTIDE SEQUENCE</scope>
    <source>
        <strain evidence="2">HGM_15179</strain>
        <tissue evidence="2">Muscle</tissue>
    </source>
</reference>
<evidence type="ECO:0000256" key="1">
    <source>
        <dbReference type="SAM" id="MobiDB-lite"/>
    </source>
</evidence>
<name>A0A8K1FZ94_9PASS</name>
<protein>
    <submittedName>
        <fullName evidence="2">Uncharacterized protein</fullName>
    </submittedName>
</protein>
<dbReference type="EMBL" id="SWJQ01001242">
    <property type="protein sequence ID" value="TRZ08804.1"/>
    <property type="molecule type" value="Genomic_DNA"/>
</dbReference>
<comment type="caution">
    <text evidence="2">The sequence shown here is derived from an EMBL/GenBank/DDBJ whole genome shotgun (WGS) entry which is preliminary data.</text>
</comment>
<evidence type="ECO:0000313" key="3">
    <source>
        <dbReference type="Proteomes" id="UP000796761"/>
    </source>
</evidence>
<organism evidence="2 3">
    <name type="scientific">Zosterops borbonicus</name>
    <dbReference type="NCBI Taxonomy" id="364589"/>
    <lineage>
        <taxon>Eukaryota</taxon>
        <taxon>Metazoa</taxon>
        <taxon>Chordata</taxon>
        <taxon>Craniata</taxon>
        <taxon>Vertebrata</taxon>
        <taxon>Euteleostomi</taxon>
        <taxon>Archelosauria</taxon>
        <taxon>Archosauria</taxon>
        <taxon>Dinosauria</taxon>
        <taxon>Saurischia</taxon>
        <taxon>Theropoda</taxon>
        <taxon>Coelurosauria</taxon>
        <taxon>Aves</taxon>
        <taxon>Neognathae</taxon>
        <taxon>Neoaves</taxon>
        <taxon>Telluraves</taxon>
        <taxon>Australaves</taxon>
        <taxon>Passeriformes</taxon>
        <taxon>Sylvioidea</taxon>
        <taxon>Zosteropidae</taxon>
        <taxon>Zosterops</taxon>
    </lineage>
</organism>
<evidence type="ECO:0000313" key="2">
    <source>
        <dbReference type="EMBL" id="TRZ08804.1"/>
    </source>
</evidence>
<dbReference type="Proteomes" id="UP000796761">
    <property type="component" value="Unassembled WGS sequence"/>
</dbReference>
<dbReference type="PANTHER" id="PTHR33332">
    <property type="entry name" value="REVERSE TRANSCRIPTASE DOMAIN-CONTAINING PROTEIN"/>
    <property type="match status" value="1"/>
</dbReference>
<dbReference type="OrthoDB" id="10404582at2759"/>
<accession>A0A8K1FZ94</accession>
<proteinExistence type="predicted"/>
<sequence length="103" mass="11305">MGREELSEIQQRQMPSPEAAEEELHAPVQTGGDLLESSAVEKDLGVLVEKKLSMSQQHILVSKKANGILGCIRKSIVSRSREVILPLYSALVRLHLECCVVLG</sequence>
<feature type="region of interest" description="Disordered" evidence="1">
    <location>
        <begin position="1"/>
        <end position="27"/>
    </location>
</feature>
<gene>
    <name evidence="2" type="ORF">HGM15179_018304</name>
</gene>